<reference evidence="1 2" key="1">
    <citation type="submission" date="2018-09" db="EMBL/GenBank/DDBJ databases">
        <title>Complete genome sequence of Cupriavidus oxalaticus T2, a bacterium capable of phenol tolerance and degradation.</title>
        <authorList>
            <person name="Yan J."/>
        </authorList>
    </citation>
    <scope>NUCLEOTIDE SEQUENCE [LARGE SCALE GENOMIC DNA]</scope>
    <source>
        <strain evidence="1 2">T2</strain>
    </source>
</reference>
<dbReference type="EMBL" id="CP032519">
    <property type="protein sequence ID" value="QEZ48471.1"/>
    <property type="molecule type" value="Genomic_DNA"/>
</dbReference>
<name>A0A5P3VT59_9BURK</name>
<proteinExistence type="predicted"/>
<evidence type="ECO:0000313" key="1">
    <source>
        <dbReference type="EMBL" id="QEZ48471.1"/>
    </source>
</evidence>
<dbReference type="RefSeq" id="WP_151071718.1">
    <property type="nucleotide sequence ID" value="NZ_CP032519.1"/>
</dbReference>
<dbReference type="Proteomes" id="UP000325743">
    <property type="component" value="Chromosome 2"/>
</dbReference>
<gene>
    <name evidence="1" type="ORF">D2917_20185</name>
</gene>
<dbReference type="AlphaFoldDB" id="A0A5P3VT59"/>
<protein>
    <submittedName>
        <fullName evidence="1">Uncharacterized protein</fullName>
    </submittedName>
</protein>
<evidence type="ECO:0000313" key="2">
    <source>
        <dbReference type="Proteomes" id="UP000325743"/>
    </source>
</evidence>
<organism evidence="1 2">
    <name type="scientific">Cupriavidus oxalaticus</name>
    <dbReference type="NCBI Taxonomy" id="96344"/>
    <lineage>
        <taxon>Bacteria</taxon>
        <taxon>Pseudomonadati</taxon>
        <taxon>Pseudomonadota</taxon>
        <taxon>Betaproteobacteria</taxon>
        <taxon>Burkholderiales</taxon>
        <taxon>Burkholderiaceae</taxon>
        <taxon>Cupriavidus</taxon>
    </lineage>
</organism>
<accession>A0A5P3VT59</accession>
<sequence length="154" mass="17056">MNIPAHIDKAQRLSALRQRLDPLADFEIWFWTTLTAGTNMLNATLHVAGLTNDDRAFSTIPGVHVVPQADGTYAYTLRGLGDVSHVGWPPIEGAVPAFIRELEVALHTIEQHRDPCIRGYGVPTRAIVEECERAFGTIVSIFTRAIGESRHESR</sequence>